<dbReference type="AlphaFoldDB" id="A0A8J3UXN5"/>
<sequence length="205" mass="22244">MCREVTAMMRYALAYRFGLTPWERYGRAAAASIGALLDREEPERSRPLGRAIDLGCGRGQYTPELARRGWEAVGIDNIPRAIDAANRRGVSGATFVVGDVTDLAPADLGTFDFFFDIGCFQGLNSEQRLAEGRGVSALADPGATLLMLAFGPTRMRSVAGGVSRADVEAAFPSWQTLSVEPADTTGLGWPLTQTAPQWYRLRRQA</sequence>
<dbReference type="SUPFAM" id="SSF53335">
    <property type="entry name" value="S-adenosyl-L-methionine-dependent methyltransferases"/>
    <property type="match status" value="1"/>
</dbReference>
<dbReference type="CDD" id="cd02440">
    <property type="entry name" value="AdoMet_MTases"/>
    <property type="match status" value="1"/>
</dbReference>
<name>A0A8J3UXN5_9ACTN</name>
<dbReference type="Proteomes" id="UP000644610">
    <property type="component" value="Unassembled WGS sequence"/>
</dbReference>
<dbReference type="Gene3D" id="3.40.50.150">
    <property type="entry name" value="Vaccinia Virus protein VP39"/>
    <property type="match status" value="1"/>
</dbReference>
<accession>A0A8J3UXN5</accession>
<reference evidence="2" key="1">
    <citation type="submission" date="2021-01" db="EMBL/GenBank/DDBJ databases">
        <title>Whole genome shotgun sequence of Planotetraspora silvatica NBRC 100141.</title>
        <authorList>
            <person name="Komaki H."/>
            <person name="Tamura T."/>
        </authorList>
    </citation>
    <scope>NUCLEOTIDE SEQUENCE</scope>
    <source>
        <strain evidence="2">NBRC 100141</strain>
    </source>
</reference>
<feature type="domain" description="Methyltransferase" evidence="1">
    <location>
        <begin position="52"/>
        <end position="128"/>
    </location>
</feature>
<proteinExistence type="predicted"/>
<dbReference type="InterPro" id="IPR041698">
    <property type="entry name" value="Methyltransf_25"/>
</dbReference>
<keyword evidence="3" id="KW-1185">Reference proteome</keyword>
<gene>
    <name evidence="2" type="ORF">Psi02_67330</name>
</gene>
<comment type="caution">
    <text evidence="2">The sequence shown here is derived from an EMBL/GenBank/DDBJ whole genome shotgun (WGS) entry which is preliminary data.</text>
</comment>
<protein>
    <recommendedName>
        <fullName evidence="1">Methyltransferase domain-containing protein</fullName>
    </recommendedName>
</protein>
<dbReference type="Pfam" id="PF13649">
    <property type="entry name" value="Methyltransf_25"/>
    <property type="match status" value="1"/>
</dbReference>
<organism evidence="2 3">
    <name type="scientific">Planotetraspora silvatica</name>
    <dbReference type="NCBI Taxonomy" id="234614"/>
    <lineage>
        <taxon>Bacteria</taxon>
        <taxon>Bacillati</taxon>
        <taxon>Actinomycetota</taxon>
        <taxon>Actinomycetes</taxon>
        <taxon>Streptosporangiales</taxon>
        <taxon>Streptosporangiaceae</taxon>
        <taxon>Planotetraspora</taxon>
    </lineage>
</organism>
<evidence type="ECO:0000259" key="1">
    <source>
        <dbReference type="Pfam" id="PF13649"/>
    </source>
</evidence>
<dbReference type="EMBL" id="BOOQ01000050">
    <property type="protein sequence ID" value="GII50309.1"/>
    <property type="molecule type" value="Genomic_DNA"/>
</dbReference>
<evidence type="ECO:0000313" key="2">
    <source>
        <dbReference type="EMBL" id="GII50309.1"/>
    </source>
</evidence>
<dbReference type="InterPro" id="IPR029063">
    <property type="entry name" value="SAM-dependent_MTases_sf"/>
</dbReference>
<evidence type="ECO:0000313" key="3">
    <source>
        <dbReference type="Proteomes" id="UP000644610"/>
    </source>
</evidence>